<dbReference type="EMBL" id="CP010311">
    <property type="protein sequence ID" value="AJF06853.1"/>
    <property type="molecule type" value="Genomic_DNA"/>
</dbReference>
<evidence type="ECO:0000313" key="2">
    <source>
        <dbReference type="EMBL" id="AJF06853.1"/>
    </source>
</evidence>
<proteinExistence type="predicted"/>
<accession>A0A0B5FHK8</accession>
<dbReference type="OrthoDB" id="5421023at2"/>
<feature type="region of interest" description="Disordered" evidence="1">
    <location>
        <begin position="1"/>
        <end position="28"/>
    </location>
</feature>
<dbReference type="RefSeq" id="WP_040200653.1">
    <property type="nucleotide sequence ID" value="NZ_CP010311.1"/>
</dbReference>
<evidence type="ECO:0000313" key="3">
    <source>
        <dbReference type="Proteomes" id="UP000035036"/>
    </source>
</evidence>
<feature type="region of interest" description="Disordered" evidence="1">
    <location>
        <begin position="60"/>
        <end position="80"/>
    </location>
</feature>
<dbReference type="STRING" id="483547.GSUB_10215"/>
<evidence type="ECO:0000256" key="1">
    <source>
        <dbReference type="SAM" id="MobiDB-lite"/>
    </source>
</evidence>
<reference evidence="2 3" key="1">
    <citation type="journal article" date="2015" name="Genome Announc.">
        <title>Genomes of Geoalkalibacter ferrihydriticus Z-0531T and Geoalkalibacter subterraneus Red1T, Two Haloalkaliphilic Metal-Reducing Deltaproteobacteria.</title>
        <authorList>
            <person name="Badalamenti J.P."/>
            <person name="Krajmalnik-Brown R."/>
            <person name="Torres C.I."/>
            <person name="Bond D.R."/>
        </authorList>
    </citation>
    <scope>NUCLEOTIDE SEQUENCE [LARGE SCALE GENOMIC DNA]</scope>
    <source>
        <strain evidence="2 3">Red1</strain>
    </source>
</reference>
<sequence length="80" mass="8364">MLDVQEMNDGPGTDDLGKNGKPGRLSGEARLQSAASILATAILRRKAKNACVGNELDAFEDSSPVLGEGLDSLPEQSIHS</sequence>
<gene>
    <name evidence="2" type="ORF">GSUB_10215</name>
</gene>
<dbReference type="HOGENOM" id="CLU_2584760_0_0_7"/>
<dbReference type="Proteomes" id="UP000035036">
    <property type="component" value="Chromosome"/>
</dbReference>
<dbReference type="AlphaFoldDB" id="A0A0B5FHK8"/>
<protein>
    <submittedName>
        <fullName evidence="2">Uncharacterized protein</fullName>
    </submittedName>
</protein>
<keyword evidence="3" id="KW-1185">Reference proteome</keyword>
<dbReference type="KEGG" id="gsb:GSUB_10215"/>
<name>A0A0B5FHK8_9BACT</name>
<organism evidence="2 3">
    <name type="scientific">Geoalkalibacter subterraneus</name>
    <dbReference type="NCBI Taxonomy" id="483547"/>
    <lineage>
        <taxon>Bacteria</taxon>
        <taxon>Pseudomonadati</taxon>
        <taxon>Thermodesulfobacteriota</taxon>
        <taxon>Desulfuromonadia</taxon>
        <taxon>Desulfuromonadales</taxon>
        <taxon>Geoalkalibacteraceae</taxon>
        <taxon>Geoalkalibacter</taxon>
    </lineage>
</organism>